<dbReference type="Proteomes" id="UP001223420">
    <property type="component" value="Unassembled WGS sequence"/>
</dbReference>
<dbReference type="RefSeq" id="WP_230366786.1">
    <property type="nucleotide sequence ID" value="NZ_JAJALK010000007.1"/>
</dbReference>
<reference evidence="1" key="1">
    <citation type="submission" date="2023-07" db="EMBL/GenBank/DDBJ databases">
        <title>Genomic Encyclopedia of Type Strains, Phase IV (KMG-IV): sequencing the most valuable type-strain genomes for metagenomic binning, comparative biology and taxonomic classification.</title>
        <authorList>
            <person name="Goeker M."/>
        </authorList>
    </citation>
    <scope>NUCLEOTIDE SEQUENCE</scope>
    <source>
        <strain evidence="1">DSM 19569</strain>
    </source>
</reference>
<sequence length="117" mass="12702">MTLVDDVGGARPPCALIWLKSDCTCSSDAIRSFESAGPDAVLPEAVAAPVAFDATVAWLATAKGFPSVCCADVARVCRRALSKSRWRLLLVTEPTDMKRPREVPVREQARRVPEFSL</sequence>
<dbReference type="AlphaFoldDB" id="A0AAJ1TUM2"/>
<proteinExistence type="predicted"/>
<protein>
    <submittedName>
        <fullName evidence="1">Uncharacterized protein</fullName>
    </submittedName>
</protein>
<gene>
    <name evidence="1" type="ORF">QO001_003997</name>
</gene>
<organism evidence="1 2">
    <name type="scientific">Methylobacterium brachiatum</name>
    <dbReference type="NCBI Taxonomy" id="269660"/>
    <lineage>
        <taxon>Bacteria</taxon>
        <taxon>Pseudomonadati</taxon>
        <taxon>Pseudomonadota</taxon>
        <taxon>Alphaproteobacteria</taxon>
        <taxon>Hyphomicrobiales</taxon>
        <taxon>Methylobacteriaceae</taxon>
        <taxon>Methylobacterium</taxon>
    </lineage>
</organism>
<dbReference type="EMBL" id="JAUSWL010000007">
    <property type="protein sequence ID" value="MDQ0545059.1"/>
    <property type="molecule type" value="Genomic_DNA"/>
</dbReference>
<comment type="caution">
    <text evidence="1">The sequence shown here is derived from an EMBL/GenBank/DDBJ whole genome shotgun (WGS) entry which is preliminary data.</text>
</comment>
<name>A0AAJ1TUM2_9HYPH</name>
<evidence type="ECO:0000313" key="2">
    <source>
        <dbReference type="Proteomes" id="UP001223420"/>
    </source>
</evidence>
<accession>A0AAJ1TUM2</accession>
<evidence type="ECO:0000313" key="1">
    <source>
        <dbReference type="EMBL" id="MDQ0545059.1"/>
    </source>
</evidence>